<dbReference type="Proteomes" id="UP000070700">
    <property type="component" value="Unassembled WGS sequence"/>
</dbReference>
<dbReference type="RefSeq" id="XP_018074490.1">
    <property type="nucleotide sequence ID" value="XM_018212946.1"/>
</dbReference>
<sequence>MARVISKIVLGSCGIQDFYRTSRIVSLQHYQGRHGTSTQAFTNPQMPEYAAGQDPSPLSGHGYLRPTVYATLYIAQMKYTLTITLPMEARYFKRKRPNQSGPDLGLDTFQFDLSSTTSTSSLGGSTTSSSTSLQARFANDFGNFFKVSIPMLGIRHLMSIPICSSREVLADRPIIYYNNRFMMSWKTSGIDGDGD</sequence>
<dbReference type="EMBL" id="KQ947410">
    <property type="protein sequence ID" value="KUJ20135.1"/>
    <property type="molecule type" value="Genomic_DNA"/>
</dbReference>
<reference evidence="1 2" key="1">
    <citation type="submission" date="2015-10" db="EMBL/GenBank/DDBJ databases">
        <title>Full genome of DAOMC 229536 Phialocephala scopiformis, a fungal endophyte of spruce producing the potent anti-insectan compound rugulosin.</title>
        <authorList>
            <consortium name="DOE Joint Genome Institute"/>
            <person name="Walker A.K."/>
            <person name="Frasz S.L."/>
            <person name="Seifert K.A."/>
            <person name="Miller J.D."/>
            <person name="Mondo S.J."/>
            <person name="Labutti K."/>
            <person name="Lipzen A."/>
            <person name="Dockter R."/>
            <person name="Kennedy M."/>
            <person name="Grigoriev I.V."/>
            <person name="Spatafora J.W."/>
        </authorList>
    </citation>
    <scope>NUCLEOTIDE SEQUENCE [LARGE SCALE GENOMIC DNA]</scope>
    <source>
        <strain evidence="1 2">CBS 120377</strain>
    </source>
</reference>
<keyword evidence="2" id="KW-1185">Reference proteome</keyword>
<dbReference type="InParanoid" id="A0A194XIS3"/>
<gene>
    <name evidence="1" type="ORF">LY89DRAFT_666956</name>
</gene>
<name>A0A194XIS3_MOLSC</name>
<protein>
    <submittedName>
        <fullName evidence="1">Uncharacterized protein</fullName>
    </submittedName>
</protein>
<dbReference type="GeneID" id="28822672"/>
<evidence type="ECO:0000313" key="2">
    <source>
        <dbReference type="Proteomes" id="UP000070700"/>
    </source>
</evidence>
<dbReference type="AlphaFoldDB" id="A0A194XIS3"/>
<evidence type="ECO:0000313" key="1">
    <source>
        <dbReference type="EMBL" id="KUJ20135.1"/>
    </source>
</evidence>
<accession>A0A194XIS3</accession>
<dbReference type="KEGG" id="psco:LY89DRAFT_666956"/>
<organism evidence="1 2">
    <name type="scientific">Mollisia scopiformis</name>
    <name type="common">Conifer needle endophyte fungus</name>
    <name type="synonym">Phialocephala scopiformis</name>
    <dbReference type="NCBI Taxonomy" id="149040"/>
    <lineage>
        <taxon>Eukaryota</taxon>
        <taxon>Fungi</taxon>
        <taxon>Dikarya</taxon>
        <taxon>Ascomycota</taxon>
        <taxon>Pezizomycotina</taxon>
        <taxon>Leotiomycetes</taxon>
        <taxon>Helotiales</taxon>
        <taxon>Mollisiaceae</taxon>
        <taxon>Mollisia</taxon>
    </lineage>
</organism>
<proteinExistence type="predicted"/>